<evidence type="ECO:0000313" key="3">
    <source>
        <dbReference type="Proteomes" id="UP001279734"/>
    </source>
</evidence>
<dbReference type="PANTHER" id="PTHR24559">
    <property type="entry name" value="TRANSPOSON TY3-I GAG-POL POLYPROTEIN"/>
    <property type="match status" value="1"/>
</dbReference>
<feature type="compositionally biased region" description="Basic residues" evidence="1">
    <location>
        <begin position="20"/>
        <end position="40"/>
    </location>
</feature>
<dbReference type="EMBL" id="BSYO01000030">
    <property type="protein sequence ID" value="GMH25727.1"/>
    <property type="molecule type" value="Genomic_DNA"/>
</dbReference>
<comment type="caution">
    <text evidence="2">The sequence shown here is derived from an EMBL/GenBank/DDBJ whole genome shotgun (WGS) entry which is preliminary data.</text>
</comment>
<name>A0AAD3TBZ0_NEPGR</name>
<dbReference type="SUPFAM" id="SSF56672">
    <property type="entry name" value="DNA/RNA polymerases"/>
    <property type="match status" value="1"/>
</dbReference>
<dbReference type="Gene3D" id="3.10.10.10">
    <property type="entry name" value="HIV Type 1 Reverse Transcriptase, subunit A, domain 1"/>
    <property type="match status" value="1"/>
</dbReference>
<evidence type="ECO:0008006" key="4">
    <source>
        <dbReference type="Google" id="ProtNLM"/>
    </source>
</evidence>
<feature type="compositionally biased region" description="Polar residues" evidence="1">
    <location>
        <begin position="1"/>
        <end position="15"/>
    </location>
</feature>
<dbReference type="AlphaFoldDB" id="A0AAD3TBZ0"/>
<dbReference type="InterPro" id="IPR053134">
    <property type="entry name" value="RNA-dir_DNA_polymerase"/>
</dbReference>
<feature type="compositionally biased region" description="Polar residues" evidence="1">
    <location>
        <begin position="45"/>
        <end position="57"/>
    </location>
</feature>
<feature type="region of interest" description="Disordered" evidence="1">
    <location>
        <begin position="286"/>
        <end position="337"/>
    </location>
</feature>
<feature type="compositionally biased region" description="Basic and acidic residues" evidence="1">
    <location>
        <begin position="289"/>
        <end position="298"/>
    </location>
</feature>
<feature type="region of interest" description="Disordered" evidence="1">
    <location>
        <begin position="1"/>
        <end position="106"/>
    </location>
</feature>
<accession>A0AAD3TBZ0</accession>
<gene>
    <name evidence="2" type="ORF">Nepgr_027570</name>
</gene>
<dbReference type="PANTHER" id="PTHR24559:SF444">
    <property type="entry name" value="REVERSE TRANSCRIPTASE DOMAIN-CONTAINING PROTEIN"/>
    <property type="match status" value="1"/>
</dbReference>
<organism evidence="2 3">
    <name type="scientific">Nepenthes gracilis</name>
    <name type="common">Slender pitcher plant</name>
    <dbReference type="NCBI Taxonomy" id="150966"/>
    <lineage>
        <taxon>Eukaryota</taxon>
        <taxon>Viridiplantae</taxon>
        <taxon>Streptophyta</taxon>
        <taxon>Embryophyta</taxon>
        <taxon>Tracheophyta</taxon>
        <taxon>Spermatophyta</taxon>
        <taxon>Magnoliopsida</taxon>
        <taxon>eudicotyledons</taxon>
        <taxon>Gunneridae</taxon>
        <taxon>Pentapetalae</taxon>
        <taxon>Caryophyllales</taxon>
        <taxon>Nepenthaceae</taxon>
        <taxon>Nepenthes</taxon>
    </lineage>
</organism>
<reference evidence="2" key="1">
    <citation type="submission" date="2023-05" db="EMBL/GenBank/DDBJ databases">
        <title>Nepenthes gracilis genome sequencing.</title>
        <authorList>
            <person name="Fukushima K."/>
        </authorList>
    </citation>
    <scope>NUCLEOTIDE SEQUENCE</scope>
    <source>
        <strain evidence="2">SING2019-196</strain>
    </source>
</reference>
<feature type="compositionally biased region" description="Basic and acidic residues" evidence="1">
    <location>
        <begin position="76"/>
        <end position="89"/>
    </location>
</feature>
<protein>
    <recommendedName>
        <fullName evidence="4">Retrotransposon gag domain-containing protein</fullName>
    </recommendedName>
</protein>
<dbReference type="InterPro" id="IPR043502">
    <property type="entry name" value="DNA/RNA_pol_sf"/>
</dbReference>
<sequence>MHVDVSNTQAHQRASTVGLHQRKGPKYKARRRGGQRKKALAQRTGRLTSAPTPISSHAQHRFRREERETSITPDESPERRNSRYSRAESRTQAQEEPPGPRDQPERSANAILAYQRLEKIWNRVFKDDERTANIDRSSFTTEILNHPMLAKFKMPARLLQWECGLCRPSRLLPYPSGSTGAGRRSHVLLLPPHTKRGHTHWFHNLPLDSIRSFQELVDIFLSQYASSRREEKQPWHLSHIKQKRGENPQSFISALAHEEFFRHLAHKNSQTFQEVEAITKAYAAVEEANETKRPDRPKQPRSFPSERKRKHNGGNYSHQKSHKSGPPEHKDHGSISLTPLTDMLSNVLMQIRGEKFLKWPKPLKKVEGGTPVKFVNGPGQSSSNTGGEGSGASPPRNRVAVGVVNMITTRPVKTPADNWDQYARRKKQHTTNNVISFSDDDLAHVVFSHADPLVSALISDGSVDYQMKRVFIDNESSRDFLYLGAFFKLGLKRRQLKSAEGQLYGLDNESVLIQGTIRLEVTLGMYPRMTSRTLTFLVVNLPSVYNVILGRPCLTTFGPLLSIPHLKIKFSMPYGVGEILGDQVTGRTCYMSQIAPNNRTITMGELDHRDETTLQQAQSGEETNLVPLNLDDPKRPEMVHKLGLDPDQKPVRQKQRNHSIKKLIAIREEVKQLLEVGSIREVQYPNWLSNVVLVKKSDEKWRICVDFTDVNKAYPKDSFPLPRIDLLMNSTSGYELLSFMDAYSGYN</sequence>
<evidence type="ECO:0000313" key="2">
    <source>
        <dbReference type="EMBL" id="GMH25727.1"/>
    </source>
</evidence>
<dbReference type="CDD" id="cd00303">
    <property type="entry name" value="retropepsin_like"/>
    <property type="match status" value="1"/>
</dbReference>
<dbReference type="Proteomes" id="UP001279734">
    <property type="component" value="Unassembled WGS sequence"/>
</dbReference>
<feature type="region of interest" description="Disordered" evidence="1">
    <location>
        <begin position="368"/>
        <end position="397"/>
    </location>
</feature>
<keyword evidence="3" id="KW-1185">Reference proteome</keyword>
<proteinExistence type="predicted"/>
<evidence type="ECO:0000256" key="1">
    <source>
        <dbReference type="SAM" id="MobiDB-lite"/>
    </source>
</evidence>